<organism evidence="3 4">
    <name type="scientific">Prosthecobacter vanneervenii</name>
    <dbReference type="NCBI Taxonomy" id="48466"/>
    <lineage>
        <taxon>Bacteria</taxon>
        <taxon>Pseudomonadati</taxon>
        <taxon>Verrucomicrobiota</taxon>
        <taxon>Verrucomicrobiia</taxon>
        <taxon>Verrucomicrobiales</taxon>
        <taxon>Verrucomicrobiaceae</taxon>
        <taxon>Prosthecobacter</taxon>
    </lineage>
</organism>
<dbReference type="EMBL" id="JACHIG010000001">
    <property type="protein sequence ID" value="MBB5031306.1"/>
    <property type="molecule type" value="Genomic_DNA"/>
</dbReference>
<evidence type="ECO:0000256" key="1">
    <source>
        <dbReference type="SAM" id="MobiDB-lite"/>
    </source>
</evidence>
<accession>A0A7W7Y7Y7</accession>
<dbReference type="Proteomes" id="UP000590740">
    <property type="component" value="Unassembled WGS sequence"/>
</dbReference>
<dbReference type="RefSeq" id="WP_184338237.1">
    <property type="nucleotide sequence ID" value="NZ_JACHIG010000001.1"/>
</dbReference>
<comment type="caution">
    <text evidence="3">The sequence shown here is derived from an EMBL/GenBank/DDBJ whole genome shotgun (WGS) entry which is preliminary data.</text>
</comment>
<gene>
    <name evidence="3" type="ORF">HNQ65_000860</name>
</gene>
<protein>
    <submittedName>
        <fullName evidence="3">Uncharacterized protein</fullName>
    </submittedName>
</protein>
<keyword evidence="4" id="KW-1185">Reference proteome</keyword>
<reference evidence="3 4" key="1">
    <citation type="submission" date="2020-08" db="EMBL/GenBank/DDBJ databases">
        <title>Genomic Encyclopedia of Type Strains, Phase IV (KMG-IV): sequencing the most valuable type-strain genomes for metagenomic binning, comparative biology and taxonomic classification.</title>
        <authorList>
            <person name="Goeker M."/>
        </authorList>
    </citation>
    <scope>NUCLEOTIDE SEQUENCE [LARGE SCALE GENOMIC DNA]</scope>
    <source>
        <strain evidence="3 4">DSM 12252</strain>
    </source>
</reference>
<dbReference type="AlphaFoldDB" id="A0A7W7Y7Y7"/>
<keyword evidence="2" id="KW-0732">Signal</keyword>
<feature type="signal peptide" evidence="2">
    <location>
        <begin position="1"/>
        <end position="20"/>
    </location>
</feature>
<sequence length="136" mass="14834">MKARLLLSALVISATCSLGADTPAQKPASSAPSTETPKEKAPPGRPGGTTMDVRAFLINTKWSWRNVRAGVPDRECVFMADGTFRHPNFVAKFTVKDPHTVVLTRKGGKAVLTFDADFQNFEALDFNQIRITGSRL</sequence>
<evidence type="ECO:0000313" key="3">
    <source>
        <dbReference type="EMBL" id="MBB5031306.1"/>
    </source>
</evidence>
<evidence type="ECO:0000313" key="4">
    <source>
        <dbReference type="Proteomes" id="UP000590740"/>
    </source>
</evidence>
<feature type="chain" id="PRO_5031279129" evidence="2">
    <location>
        <begin position="21"/>
        <end position="136"/>
    </location>
</feature>
<proteinExistence type="predicted"/>
<evidence type="ECO:0000256" key="2">
    <source>
        <dbReference type="SAM" id="SignalP"/>
    </source>
</evidence>
<name>A0A7W7Y7Y7_9BACT</name>
<feature type="region of interest" description="Disordered" evidence="1">
    <location>
        <begin position="21"/>
        <end position="50"/>
    </location>
</feature>